<dbReference type="Proteomes" id="UP001218188">
    <property type="component" value="Unassembled WGS sequence"/>
</dbReference>
<accession>A0AAD6S8U7</accession>
<evidence type="ECO:0000313" key="4">
    <source>
        <dbReference type="Proteomes" id="UP001218188"/>
    </source>
</evidence>
<dbReference type="AlphaFoldDB" id="A0AAD6S8U7"/>
<dbReference type="EMBL" id="JARJCM010000144">
    <property type="protein sequence ID" value="KAJ7026049.1"/>
    <property type="molecule type" value="Genomic_DNA"/>
</dbReference>
<dbReference type="EMBL" id="JARJCM010000196">
    <property type="protein sequence ID" value="KAJ7023025.1"/>
    <property type="molecule type" value="Genomic_DNA"/>
</dbReference>
<proteinExistence type="predicted"/>
<keyword evidence="1" id="KW-0472">Membrane</keyword>
<keyword evidence="4" id="KW-1185">Reference proteome</keyword>
<organism evidence="2 4">
    <name type="scientific">Mycena alexandri</name>
    <dbReference type="NCBI Taxonomy" id="1745969"/>
    <lineage>
        <taxon>Eukaryota</taxon>
        <taxon>Fungi</taxon>
        <taxon>Dikarya</taxon>
        <taxon>Basidiomycota</taxon>
        <taxon>Agaricomycotina</taxon>
        <taxon>Agaricomycetes</taxon>
        <taxon>Agaricomycetidae</taxon>
        <taxon>Agaricales</taxon>
        <taxon>Marasmiineae</taxon>
        <taxon>Mycenaceae</taxon>
        <taxon>Mycena</taxon>
    </lineage>
</organism>
<evidence type="ECO:0000313" key="3">
    <source>
        <dbReference type="EMBL" id="KAJ7026049.1"/>
    </source>
</evidence>
<keyword evidence="1" id="KW-0812">Transmembrane</keyword>
<sequence>MQVPANALQCTIFPPLFCSLVLGQSPDLSGPKSAYKPCTNLFFFRNSAGELIYYPTSYYLVLLVCGLLQH</sequence>
<protein>
    <submittedName>
        <fullName evidence="2">Uncharacterized protein</fullName>
    </submittedName>
</protein>
<feature type="transmembrane region" description="Helical" evidence="1">
    <location>
        <begin position="51"/>
        <end position="68"/>
    </location>
</feature>
<keyword evidence="1" id="KW-1133">Transmembrane helix</keyword>
<evidence type="ECO:0000313" key="2">
    <source>
        <dbReference type="EMBL" id="KAJ7023025.1"/>
    </source>
</evidence>
<gene>
    <name evidence="3" type="ORF">C8F04DRAFT_1126464</name>
    <name evidence="2" type="ORF">C8F04DRAFT_1135655</name>
</gene>
<evidence type="ECO:0000256" key="1">
    <source>
        <dbReference type="SAM" id="Phobius"/>
    </source>
</evidence>
<reference evidence="2" key="1">
    <citation type="submission" date="2023-03" db="EMBL/GenBank/DDBJ databases">
        <title>Massive genome expansion in bonnet fungi (Mycena s.s.) driven by repeated elements and novel gene families across ecological guilds.</title>
        <authorList>
            <consortium name="Lawrence Berkeley National Laboratory"/>
            <person name="Harder C.B."/>
            <person name="Miyauchi S."/>
            <person name="Viragh M."/>
            <person name="Kuo A."/>
            <person name="Thoen E."/>
            <person name="Andreopoulos B."/>
            <person name="Lu D."/>
            <person name="Skrede I."/>
            <person name="Drula E."/>
            <person name="Henrissat B."/>
            <person name="Morin E."/>
            <person name="Kohler A."/>
            <person name="Barry K."/>
            <person name="LaButti K."/>
            <person name="Morin E."/>
            <person name="Salamov A."/>
            <person name="Lipzen A."/>
            <person name="Mereny Z."/>
            <person name="Hegedus B."/>
            <person name="Baldrian P."/>
            <person name="Stursova M."/>
            <person name="Weitz H."/>
            <person name="Taylor A."/>
            <person name="Grigoriev I.V."/>
            <person name="Nagy L.G."/>
            <person name="Martin F."/>
            <person name="Kauserud H."/>
        </authorList>
    </citation>
    <scope>NUCLEOTIDE SEQUENCE</scope>
    <source>
        <strain evidence="2">CBHHK200</strain>
    </source>
</reference>
<name>A0AAD6S8U7_9AGAR</name>
<comment type="caution">
    <text evidence="2">The sequence shown here is derived from an EMBL/GenBank/DDBJ whole genome shotgun (WGS) entry which is preliminary data.</text>
</comment>